<dbReference type="EC" id="3.1.1.-" evidence="6"/>
<dbReference type="PANTHER" id="PTHR43142:SF1">
    <property type="entry name" value="CARBOXYLIC ESTER HYDROLASE"/>
    <property type="match status" value="1"/>
</dbReference>
<dbReference type="Pfam" id="PF00135">
    <property type="entry name" value="COesterase"/>
    <property type="match status" value="1"/>
</dbReference>
<protein>
    <recommendedName>
        <fullName evidence="6">Carboxylic ester hydrolase</fullName>
        <ecNumber evidence="6">3.1.1.-</ecNumber>
    </recommendedName>
</protein>
<dbReference type="AlphaFoldDB" id="A0A0C5C1R4"/>
<dbReference type="InterPro" id="IPR002018">
    <property type="entry name" value="CarbesteraseB"/>
</dbReference>
<evidence type="ECO:0000256" key="5">
    <source>
        <dbReference type="ARBA" id="ARBA00023180"/>
    </source>
</evidence>
<dbReference type="FunFam" id="3.40.50.1820:FF:000092">
    <property type="entry name" value="Carboxylic ester hydrolase"/>
    <property type="match status" value="1"/>
</dbReference>
<dbReference type="InterPro" id="IPR019826">
    <property type="entry name" value="Carboxylesterase_B_AS"/>
</dbReference>
<keyword evidence="2" id="KW-0719">Serine esterase</keyword>
<sequence length="584" mass="65492">MFLFRKLESLIRPKQNQFVATTTTMRVILPILQGLLVASISNGAQQTNPEVRVKQGQLRGASKKLLDGSTYYSFKGIPYAQPPIGKLRFKAPLPPKPWEGVHDAVEHGPVCPQLDLFTFTPIEGNENCLFLNVYTKVLQANAKIPVMVYIHGGAYTSGSGDSDSLGPEFLLQHDVILVTINYRLEVLGFLCLDTPDVPGNAGMKDQVAALKWVKENIAQFGGDPDNITIFGESAGAASVTQHMLSPMSKELFHKVISQSGSCLEDWSIARGSVERAFRVGKVLGKDTKDKKELLDFLQSVPATDLVGMTFKTRTQDEKNRGLPMYFVPVVEKNFDDVEPFLNEEPIDLVLSNKVNKVPLMIGYNSHEGLLTLPDTLKKAARYNKNPSHLVPRDLVSRISESKSEEYGERIKQFYVGDKGYSNETAEGTVDMLTDRYFSYNIHRLAHFYYANNKPIYLNRFSCDTELNVIKQFSGVPDMKGACHADDLFYLFYSGYVKDSYEAQDRLKDIVFKVTKLWTNFAITGNPTPDSSLGVHWSPYTRAGKEFLDIDLQLKPGRNAEGERIDFWNRLYCEAGVPCITKSNL</sequence>
<dbReference type="PANTHER" id="PTHR43142">
    <property type="entry name" value="CARBOXYLIC ESTER HYDROLASE"/>
    <property type="match status" value="1"/>
</dbReference>
<keyword evidence="5" id="KW-0325">Glycoprotein</keyword>
<dbReference type="InterPro" id="IPR029058">
    <property type="entry name" value="AB_hydrolase_fold"/>
</dbReference>
<dbReference type="ESTHER" id="9neop-a0a0c5c1r4">
    <property type="family name" value="Carb_B_Arthropoda"/>
</dbReference>
<evidence type="ECO:0000313" key="8">
    <source>
        <dbReference type="EMBL" id="AJN91204.1"/>
    </source>
</evidence>
<dbReference type="SUPFAM" id="SSF53474">
    <property type="entry name" value="alpha/beta-Hydrolases"/>
    <property type="match status" value="1"/>
</dbReference>
<evidence type="ECO:0000259" key="7">
    <source>
        <dbReference type="Pfam" id="PF00135"/>
    </source>
</evidence>
<evidence type="ECO:0000256" key="2">
    <source>
        <dbReference type="ARBA" id="ARBA00022487"/>
    </source>
</evidence>
<keyword evidence="4" id="KW-1015">Disulfide bond</keyword>
<dbReference type="Gene3D" id="3.40.50.1820">
    <property type="entry name" value="alpha/beta hydrolase"/>
    <property type="match status" value="1"/>
</dbReference>
<dbReference type="EMBL" id="KP001159">
    <property type="protein sequence ID" value="AJN91204.1"/>
    <property type="molecule type" value="mRNA"/>
</dbReference>
<dbReference type="GO" id="GO:0052689">
    <property type="term" value="F:carboxylic ester hydrolase activity"/>
    <property type="evidence" value="ECO:0007669"/>
    <property type="project" value="UniProtKB-KW"/>
</dbReference>
<evidence type="ECO:0000256" key="4">
    <source>
        <dbReference type="ARBA" id="ARBA00023157"/>
    </source>
</evidence>
<evidence type="ECO:0000256" key="3">
    <source>
        <dbReference type="ARBA" id="ARBA00022801"/>
    </source>
</evidence>
<gene>
    <name evidence="8" type="primary">COE13</name>
</gene>
<name>A0A0C5C1R4_CNAME</name>
<proteinExistence type="evidence at transcript level"/>
<dbReference type="PROSITE" id="PS00122">
    <property type="entry name" value="CARBOXYLESTERASE_B_1"/>
    <property type="match status" value="1"/>
</dbReference>
<accession>A0A0C5C1R4</accession>
<reference evidence="8" key="1">
    <citation type="submission" date="2014-10" db="EMBL/GenBank/DDBJ databases">
        <title>Identification of carboxylesterase genes from the rice leaffolder, Cnaphalocrocis medinalis.</title>
        <authorList>
            <person name="Liu S."/>
        </authorList>
    </citation>
    <scope>NUCLEOTIDE SEQUENCE</scope>
    <source>
        <strain evidence="8">HF</strain>
    </source>
</reference>
<feature type="domain" description="Carboxylesterase type B" evidence="7">
    <location>
        <begin position="48"/>
        <end position="567"/>
    </location>
</feature>
<organism evidence="8">
    <name type="scientific">Cnaphalocrocis medinalis</name>
    <name type="common">Rice leaffolder moth</name>
    <dbReference type="NCBI Taxonomy" id="437488"/>
    <lineage>
        <taxon>Eukaryota</taxon>
        <taxon>Metazoa</taxon>
        <taxon>Ecdysozoa</taxon>
        <taxon>Arthropoda</taxon>
        <taxon>Hexapoda</taxon>
        <taxon>Insecta</taxon>
        <taxon>Pterygota</taxon>
        <taxon>Neoptera</taxon>
        <taxon>Endopterygota</taxon>
        <taxon>Lepidoptera</taxon>
        <taxon>Glossata</taxon>
        <taxon>Ditrysia</taxon>
        <taxon>Pyraloidea</taxon>
        <taxon>Crambidae</taxon>
        <taxon>Pyraustinae</taxon>
        <taxon>Cnaphalocrocis</taxon>
    </lineage>
</organism>
<evidence type="ECO:0000256" key="6">
    <source>
        <dbReference type="RuleBase" id="RU361235"/>
    </source>
</evidence>
<keyword evidence="3 6" id="KW-0378">Hydrolase</keyword>
<evidence type="ECO:0000256" key="1">
    <source>
        <dbReference type="ARBA" id="ARBA00005964"/>
    </source>
</evidence>
<comment type="similarity">
    <text evidence="1 6">Belongs to the type-B carboxylesterase/lipase family.</text>
</comment>